<reference evidence="1" key="1">
    <citation type="submission" date="2020-10" db="EMBL/GenBank/DDBJ databases">
        <authorList>
            <person name="Gilroy R."/>
        </authorList>
    </citation>
    <scope>NUCLEOTIDE SEQUENCE</scope>
    <source>
        <strain evidence="1">CHK147-3167</strain>
    </source>
</reference>
<dbReference type="Pfam" id="PF00300">
    <property type="entry name" value="His_Phos_1"/>
    <property type="match status" value="1"/>
</dbReference>
<gene>
    <name evidence="1" type="ORF">IAB27_02060</name>
</gene>
<proteinExistence type="predicted"/>
<evidence type="ECO:0000313" key="1">
    <source>
        <dbReference type="EMBL" id="HIQ90397.1"/>
    </source>
</evidence>
<dbReference type="SUPFAM" id="SSF53254">
    <property type="entry name" value="Phosphoglycerate mutase-like"/>
    <property type="match status" value="1"/>
</dbReference>
<accession>A0A9D0ZQI6</accession>
<dbReference type="Gene3D" id="3.40.50.1240">
    <property type="entry name" value="Phosphoglycerate mutase-like"/>
    <property type="match status" value="1"/>
</dbReference>
<evidence type="ECO:0000313" key="2">
    <source>
        <dbReference type="Proteomes" id="UP000886786"/>
    </source>
</evidence>
<name>A0A9D0ZQI6_9FIRM</name>
<reference evidence="1" key="2">
    <citation type="journal article" date="2021" name="PeerJ">
        <title>Extensive microbial diversity within the chicken gut microbiome revealed by metagenomics and culture.</title>
        <authorList>
            <person name="Gilroy R."/>
            <person name="Ravi A."/>
            <person name="Getino M."/>
            <person name="Pursley I."/>
            <person name="Horton D.L."/>
            <person name="Alikhan N.F."/>
            <person name="Baker D."/>
            <person name="Gharbi K."/>
            <person name="Hall N."/>
            <person name="Watson M."/>
            <person name="Adriaenssens E.M."/>
            <person name="Foster-Nyarko E."/>
            <person name="Jarju S."/>
            <person name="Secka A."/>
            <person name="Antonio M."/>
            <person name="Oren A."/>
            <person name="Chaudhuri R.R."/>
            <person name="La Ragione R."/>
            <person name="Hildebrand F."/>
            <person name="Pallen M.J."/>
        </authorList>
    </citation>
    <scope>NUCLEOTIDE SEQUENCE</scope>
    <source>
        <strain evidence="1">CHK147-3167</strain>
    </source>
</reference>
<dbReference type="GO" id="GO:0005737">
    <property type="term" value="C:cytoplasm"/>
    <property type="evidence" value="ECO:0007669"/>
    <property type="project" value="TreeGrafter"/>
</dbReference>
<dbReference type="InterPro" id="IPR013078">
    <property type="entry name" value="His_Pase_superF_clade-1"/>
</dbReference>
<dbReference type="InterPro" id="IPR050275">
    <property type="entry name" value="PGM_Phosphatase"/>
</dbReference>
<dbReference type="AlphaFoldDB" id="A0A9D0ZQI6"/>
<dbReference type="PANTHER" id="PTHR48100">
    <property type="entry name" value="BROAD-SPECIFICITY PHOSPHATASE YOR283W-RELATED"/>
    <property type="match status" value="1"/>
</dbReference>
<dbReference type="InterPro" id="IPR029033">
    <property type="entry name" value="His_PPase_superfam"/>
</dbReference>
<sequence length="234" mass="27472">MNNIYLIRTGFTPANNADYNNQRGLSEIAPDSYMPLEIHYGRRQAEELGKYLNLIKGKTLILVSSYNRTLETLEIALKNMHGDYKVEVRDELHEINLGVHFARTKEEILELYPVSGKDFYMAKHFFSNATCYIGGESQRKVKYRVYNISNYIMEKSLEYDNVFVVAHGTVNKWIYYWINDEQELNHDMKNCEVIRANGRNRGKPLFIPQTFVPKGYMIDINEYIHRGPNKVKRK</sequence>
<dbReference type="GO" id="GO:0016791">
    <property type="term" value="F:phosphatase activity"/>
    <property type="evidence" value="ECO:0007669"/>
    <property type="project" value="TreeGrafter"/>
</dbReference>
<dbReference type="PANTHER" id="PTHR48100:SF1">
    <property type="entry name" value="HISTIDINE PHOSPHATASE FAMILY PROTEIN-RELATED"/>
    <property type="match status" value="1"/>
</dbReference>
<organism evidence="1 2">
    <name type="scientific">Candidatus Coprosoma intestinipullorum</name>
    <dbReference type="NCBI Taxonomy" id="2840752"/>
    <lineage>
        <taxon>Bacteria</taxon>
        <taxon>Bacillati</taxon>
        <taxon>Bacillota</taxon>
        <taxon>Bacillota incertae sedis</taxon>
        <taxon>Candidatus Coprosoma</taxon>
    </lineage>
</organism>
<comment type="caution">
    <text evidence="1">The sequence shown here is derived from an EMBL/GenBank/DDBJ whole genome shotgun (WGS) entry which is preliminary data.</text>
</comment>
<dbReference type="Proteomes" id="UP000886786">
    <property type="component" value="Unassembled WGS sequence"/>
</dbReference>
<protein>
    <submittedName>
        <fullName evidence="1">Histidine phosphatase family protein</fullName>
    </submittedName>
</protein>
<dbReference type="EMBL" id="DVFV01000040">
    <property type="protein sequence ID" value="HIQ90397.1"/>
    <property type="molecule type" value="Genomic_DNA"/>
</dbReference>